<protein>
    <recommendedName>
        <fullName evidence="1">Reverse transcriptase/retrotransposon-derived protein RNase H-like domain-containing protein</fullName>
    </recommendedName>
</protein>
<dbReference type="InterPro" id="IPR041577">
    <property type="entry name" value="RT_RNaseH_2"/>
</dbReference>
<dbReference type="SUPFAM" id="SSF56672">
    <property type="entry name" value="DNA/RNA polymerases"/>
    <property type="match status" value="1"/>
</dbReference>
<proteinExistence type="predicted"/>
<evidence type="ECO:0000313" key="3">
    <source>
        <dbReference type="Proteomes" id="UP000887116"/>
    </source>
</evidence>
<dbReference type="Pfam" id="PF17919">
    <property type="entry name" value="RT_RNaseH_2"/>
    <property type="match status" value="1"/>
</dbReference>
<keyword evidence="3" id="KW-1185">Reference proteome</keyword>
<comment type="caution">
    <text evidence="2">The sequence shown here is derived from an EMBL/GenBank/DDBJ whole genome shotgun (WGS) entry which is preliminary data.</text>
</comment>
<evidence type="ECO:0000313" key="2">
    <source>
        <dbReference type="EMBL" id="GFQ73708.1"/>
    </source>
</evidence>
<name>A0A8X6G402_TRICU</name>
<dbReference type="EMBL" id="BMAO01011441">
    <property type="protein sequence ID" value="GFQ73708.1"/>
    <property type="molecule type" value="Genomic_DNA"/>
</dbReference>
<dbReference type="OrthoDB" id="3863715at2759"/>
<feature type="domain" description="Reverse transcriptase/retrotransposon-derived protein RNase H-like" evidence="1">
    <location>
        <begin position="16"/>
        <end position="65"/>
    </location>
</feature>
<reference evidence="2" key="1">
    <citation type="submission" date="2020-07" db="EMBL/GenBank/DDBJ databases">
        <title>Multicomponent nature underlies the extraordinary mechanical properties of spider dragline silk.</title>
        <authorList>
            <person name="Kono N."/>
            <person name="Nakamura H."/>
            <person name="Mori M."/>
            <person name="Yoshida Y."/>
            <person name="Ohtoshi R."/>
            <person name="Malay A.D."/>
            <person name="Moran D.A.P."/>
            <person name="Tomita M."/>
            <person name="Numata K."/>
            <person name="Arakawa K."/>
        </authorList>
    </citation>
    <scope>NUCLEOTIDE SEQUENCE</scope>
</reference>
<evidence type="ECO:0000259" key="1">
    <source>
        <dbReference type="Pfam" id="PF17919"/>
    </source>
</evidence>
<gene>
    <name evidence="2" type="ORF">TNCT_271691</name>
</gene>
<dbReference type="AlphaFoldDB" id="A0A8X6G402"/>
<dbReference type="GO" id="GO:0071897">
    <property type="term" value="P:DNA biosynthetic process"/>
    <property type="evidence" value="ECO:0007669"/>
    <property type="project" value="UniProtKB-ARBA"/>
</dbReference>
<dbReference type="Proteomes" id="UP000887116">
    <property type="component" value="Unassembled WGS sequence"/>
</dbReference>
<dbReference type="InterPro" id="IPR043502">
    <property type="entry name" value="DNA/RNA_pol_sf"/>
</dbReference>
<accession>A0A8X6G402</accession>
<organism evidence="2 3">
    <name type="scientific">Trichonephila clavata</name>
    <name type="common">Joro spider</name>
    <name type="synonym">Nephila clavata</name>
    <dbReference type="NCBI Taxonomy" id="2740835"/>
    <lineage>
        <taxon>Eukaryota</taxon>
        <taxon>Metazoa</taxon>
        <taxon>Ecdysozoa</taxon>
        <taxon>Arthropoda</taxon>
        <taxon>Chelicerata</taxon>
        <taxon>Arachnida</taxon>
        <taxon>Araneae</taxon>
        <taxon>Araneomorphae</taxon>
        <taxon>Entelegynae</taxon>
        <taxon>Araneoidea</taxon>
        <taxon>Nephilidae</taxon>
        <taxon>Trichonephila</taxon>
    </lineage>
</organism>
<sequence length="67" mass="7816">MSLSARLRNSAEFHFGHEHKEAFKKLKEIFSAIPLLHIFKRRFPLELHMEASSWRLVAVLQPKSESG</sequence>